<proteinExistence type="inferred from homology"/>
<evidence type="ECO:0000256" key="11">
    <source>
        <dbReference type="SAM" id="Phobius"/>
    </source>
</evidence>
<dbReference type="HAMAP" id="MF_00415">
    <property type="entry name" value="FlgH"/>
    <property type="match status" value="1"/>
</dbReference>
<evidence type="ECO:0000256" key="6">
    <source>
        <dbReference type="ARBA" id="ARBA00023136"/>
    </source>
</evidence>
<keyword evidence="7" id="KW-0564">Palmitate</keyword>
<dbReference type="AlphaFoldDB" id="A0A348HFH1"/>
<keyword evidence="8 10" id="KW-0975">Bacterial flagellum</keyword>
<keyword evidence="12" id="KW-0969">Cilium</keyword>
<evidence type="ECO:0000256" key="3">
    <source>
        <dbReference type="ARBA" id="ARBA00006929"/>
    </source>
</evidence>
<dbReference type="Pfam" id="PF02107">
    <property type="entry name" value="FlgH"/>
    <property type="match status" value="1"/>
</dbReference>
<comment type="similarity">
    <text evidence="3 10">Belongs to the FlgH family.</text>
</comment>
<name>A0A348HFH1_9GAMM</name>
<comment type="subcellular location">
    <subcellularLocation>
        <location evidence="10">Cell outer membrane</location>
    </subcellularLocation>
    <subcellularLocation>
        <location evidence="10">Bacterial flagellum basal body</location>
    </subcellularLocation>
    <subcellularLocation>
        <location evidence="2">Membrane</location>
        <topology evidence="2">Lipid-anchor</topology>
    </subcellularLocation>
</comment>
<keyword evidence="6 10" id="KW-0472">Membrane</keyword>
<dbReference type="InterPro" id="IPR000527">
    <property type="entry name" value="Flag_Lring"/>
</dbReference>
<dbReference type="GO" id="GO:0009279">
    <property type="term" value="C:cell outer membrane"/>
    <property type="evidence" value="ECO:0007669"/>
    <property type="project" value="UniProtKB-SubCell"/>
</dbReference>
<dbReference type="KEGG" id="zpl:ZBT109_1617"/>
<dbReference type="GO" id="GO:0003774">
    <property type="term" value="F:cytoskeletal motor activity"/>
    <property type="evidence" value="ECO:0007669"/>
    <property type="project" value="InterPro"/>
</dbReference>
<keyword evidence="12" id="KW-0966">Cell projection</keyword>
<keyword evidence="9" id="KW-0449">Lipoprotein</keyword>
<keyword evidence="12" id="KW-0282">Flagellum</keyword>
<dbReference type="EMBL" id="AP018933">
    <property type="protein sequence ID" value="BBG30373.1"/>
    <property type="molecule type" value="Genomic_DNA"/>
</dbReference>
<evidence type="ECO:0000256" key="2">
    <source>
        <dbReference type="ARBA" id="ARBA00004635"/>
    </source>
</evidence>
<evidence type="ECO:0000256" key="9">
    <source>
        <dbReference type="ARBA" id="ARBA00023288"/>
    </source>
</evidence>
<accession>A0A348HFH1</accession>
<evidence type="ECO:0000256" key="4">
    <source>
        <dbReference type="ARBA" id="ARBA00011439"/>
    </source>
</evidence>
<dbReference type="PANTHER" id="PTHR34933">
    <property type="entry name" value="FLAGELLAR L-RING PROTEIN"/>
    <property type="match status" value="1"/>
</dbReference>
<keyword evidence="11" id="KW-0812">Transmembrane</keyword>
<evidence type="ECO:0000313" key="13">
    <source>
        <dbReference type="Proteomes" id="UP000267342"/>
    </source>
</evidence>
<evidence type="ECO:0000256" key="5">
    <source>
        <dbReference type="ARBA" id="ARBA00022729"/>
    </source>
</evidence>
<comment type="function">
    <text evidence="1 10">Assembles around the rod to form the L-ring and probably protects the motor/basal body from shearing forces during rotation.</text>
</comment>
<dbReference type="GO" id="GO:0071973">
    <property type="term" value="P:bacterial-type flagellum-dependent cell motility"/>
    <property type="evidence" value="ECO:0007669"/>
    <property type="project" value="InterPro"/>
</dbReference>
<keyword evidence="10" id="KW-0998">Cell outer membrane</keyword>
<evidence type="ECO:0000256" key="8">
    <source>
        <dbReference type="ARBA" id="ARBA00023143"/>
    </source>
</evidence>
<sequence length="241" mass="25722">MSTHNDKQAARKRCRTRSSSWLPGVLGMVLLAVLEGCAYVPRQNIVNGPTSSPPQPAPVAVANGSIYQANYVRPLFEDRRPRGIGDILTVVLNEKVNAAKNSSASAGREGSGSLTVTAVPKLTGGLVDASQNMDMSGKNDFSGKGAAAANNSVTGTISVTVRDVLPNGNLSVIGERQIGINQGTEYIRLSGIVNPRFITAQNTIQSTQIADARLEYYGDGFIDEAQRMGWLQRVFLNISPF</sequence>
<dbReference type="PRINTS" id="PR01008">
    <property type="entry name" value="FLGLRINGFLGH"/>
</dbReference>
<reference evidence="12 13" key="1">
    <citation type="submission" date="2018-09" db="EMBL/GenBank/DDBJ databases">
        <title>Zymobacter palmae IAM14233 (=T109) whole genome analysis.</title>
        <authorList>
            <person name="Yanase H."/>
        </authorList>
    </citation>
    <scope>NUCLEOTIDE SEQUENCE [LARGE SCALE GENOMIC DNA]</scope>
    <source>
        <strain evidence="12 13">IAM14233</strain>
    </source>
</reference>
<evidence type="ECO:0000256" key="1">
    <source>
        <dbReference type="ARBA" id="ARBA00002591"/>
    </source>
</evidence>
<protein>
    <recommendedName>
        <fullName evidence="10">Flagellar L-ring protein</fullName>
    </recommendedName>
    <alternativeName>
        <fullName evidence="10">Basal body L-ring protein</fullName>
    </alternativeName>
</protein>
<organism evidence="12 13">
    <name type="scientific">Zymobacter palmae</name>
    <dbReference type="NCBI Taxonomy" id="33074"/>
    <lineage>
        <taxon>Bacteria</taxon>
        <taxon>Pseudomonadati</taxon>
        <taxon>Pseudomonadota</taxon>
        <taxon>Gammaproteobacteria</taxon>
        <taxon>Oceanospirillales</taxon>
        <taxon>Halomonadaceae</taxon>
        <taxon>Zymobacter group</taxon>
        <taxon>Zymobacter</taxon>
    </lineage>
</organism>
<dbReference type="PANTHER" id="PTHR34933:SF3">
    <property type="entry name" value="FLAGELLAR L-RING PROTEIN"/>
    <property type="match status" value="1"/>
</dbReference>
<keyword evidence="13" id="KW-1185">Reference proteome</keyword>
<dbReference type="GO" id="GO:0009427">
    <property type="term" value="C:bacterial-type flagellum basal body, distal rod, L ring"/>
    <property type="evidence" value="ECO:0007669"/>
    <property type="project" value="InterPro"/>
</dbReference>
<gene>
    <name evidence="10" type="primary">flgH</name>
    <name evidence="12" type="ORF">ZBT109_1617</name>
</gene>
<feature type="transmembrane region" description="Helical" evidence="11">
    <location>
        <begin position="21"/>
        <end position="41"/>
    </location>
</feature>
<comment type="subunit">
    <text evidence="4 10">The basal body constitutes a major portion of the flagellar organelle and consists of four rings (L,P,S, and M) mounted on a central rod.</text>
</comment>
<keyword evidence="5" id="KW-0732">Signal</keyword>
<keyword evidence="11" id="KW-1133">Transmembrane helix</keyword>
<evidence type="ECO:0000256" key="10">
    <source>
        <dbReference type="HAMAP-Rule" id="MF_00415"/>
    </source>
</evidence>
<dbReference type="STRING" id="1123510.GCA_000620025_02437"/>
<evidence type="ECO:0000313" key="12">
    <source>
        <dbReference type="EMBL" id="BBG30373.1"/>
    </source>
</evidence>
<dbReference type="Proteomes" id="UP000267342">
    <property type="component" value="Chromosome"/>
</dbReference>
<evidence type="ECO:0000256" key="7">
    <source>
        <dbReference type="ARBA" id="ARBA00023139"/>
    </source>
</evidence>